<evidence type="ECO:0000313" key="2">
    <source>
        <dbReference type="Proteomes" id="UP000266441"/>
    </source>
</evidence>
<evidence type="ECO:0000313" key="1">
    <source>
        <dbReference type="EMBL" id="RIH63864.1"/>
    </source>
</evidence>
<organism evidence="1 2">
    <name type="scientific">Mariniphaga sediminis</name>
    <dbReference type="NCBI Taxonomy" id="1628158"/>
    <lineage>
        <taxon>Bacteria</taxon>
        <taxon>Pseudomonadati</taxon>
        <taxon>Bacteroidota</taxon>
        <taxon>Bacteroidia</taxon>
        <taxon>Marinilabiliales</taxon>
        <taxon>Prolixibacteraceae</taxon>
        <taxon>Mariniphaga</taxon>
    </lineage>
</organism>
<dbReference type="SUPFAM" id="SSF54913">
    <property type="entry name" value="GlnB-like"/>
    <property type="match status" value="1"/>
</dbReference>
<dbReference type="Pfam" id="PF00543">
    <property type="entry name" value="P-II"/>
    <property type="match status" value="1"/>
</dbReference>
<dbReference type="EMBL" id="QWET01000015">
    <property type="protein sequence ID" value="RIH63864.1"/>
    <property type="molecule type" value="Genomic_DNA"/>
</dbReference>
<dbReference type="AlphaFoldDB" id="A0A399CVX9"/>
<proteinExistence type="predicted"/>
<dbReference type="Proteomes" id="UP000266441">
    <property type="component" value="Unassembled WGS sequence"/>
</dbReference>
<gene>
    <name evidence="1" type="ORF">D1164_17130</name>
</gene>
<keyword evidence="2" id="KW-1185">Reference proteome</keyword>
<dbReference type="PROSITE" id="PS51343">
    <property type="entry name" value="PII_GLNB_DOM"/>
    <property type="match status" value="1"/>
</dbReference>
<dbReference type="RefSeq" id="WP_119351121.1">
    <property type="nucleotide sequence ID" value="NZ_QWET01000015.1"/>
</dbReference>
<sequence length="97" mass="11019">MKAVMIIFNQANTERVEYMLGKLEIRGYTWFSEVKGRGSETGEPRMGTHTWPEMNSAALTMIPDEAVDGLLEAVRKLDEINKEVGVRAFVWNVEKTV</sequence>
<dbReference type="OrthoDB" id="5517163at2"/>
<dbReference type="InterPro" id="IPR002187">
    <property type="entry name" value="N-reg_PII"/>
</dbReference>
<comment type="caution">
    <text evidence="1">The sequence shown here is derived from an EMBL/GenBank/DDBJ whole genome shotgun (WGS) entry which is preliminary data.</text>
</comment>
<dbReference type="NCBIfam" id="NF045581">
    <property type="entry name" value="PG0541_fam"/>
    <property type="match status" value="1"/>
</dbReference>
<dbReference type="GO" id="GO:0006808">
    <property type="term" value="P:regulation of nitrogen utilization"/>
    <property type="evidence" value="ECO:0007669"/>
    <property type="project" value="InterPro"/>
</dbReference>
<dbReference type="InterPro" id="IPR011322">
    <property type="entry name" value="N-reg_PII-like_a/b"/>
</dbReference>
<accession>A0A399CVX9</accession>
<dbReference type="Gene3D" id="3.30.70.120">
    <property type="match status" value="1"/>
</dbReference>
<name>A0A399CVX9_9BACT</name>
<dbReference type="InterPro" id="IPR015867">
    <property type="entry name" value="N-reg_PII/ATP_PRibTrfase_C"/>
</dbReference>
<reference evidence="1 2" key="1">
    <citation type="journal article" date="2015" name="Int. J. Syst. Evol. Microbiol.">
        <title>Mariniphaga sediminis sp. nov., isolated from coastal sediment.</title>
        <authorList>
            <person name="Wang F.Q."/>
            <person name="Shen Q.Y."/>
            <person name="Chen G.J."/>
            <person name="Du Z.J."/>
        </authorList>
    </citation>
    <scope>NUCLEOTIDE SEQUENCE [LARGE SCALE GENOMIC DNA]</scope>
    <source>
        <strain evidence="1 2">SY21</strain>
    </source>
</reference>
<protein>
    <submittedName>
        <fullName evidence="1">Uncharacterized protein</fullName>
    </submittedName>
</protein>
<dbReference type="GO" id="GO:0030234">
    <property type="term" value="F:enzyme regulator activity"/>
    <property type="evidence" value="ECO:0007669"/>
    <property type="project" value="InterPro"/>
</dbReference>